<dbReference type="InterPro" id="IPR003439">
    <property type="entry name" value="ABC_transporter-like_ATP-bd"/>
</dbReference>
<dbReference type="GO" id="GO:0016887">
    <property type="term" value="F:ATP hydrolysis activity"/>
    <property type="evidence" value="ECO:0007669"/>
    <property type="project" value="InterPro"/>
</dbReference>
<dbReference type="GO" id="GO:0098796">
    <property type="term" value="C:membrane protein complex"/>
    <property type="evidence" value="ECO:0007669"/>
    <property type="project" value="UniProtKB-ARBA"/>
</dbReference>
<dbReference type="SUPFAM" id="SSF52540">
    <property type="entry name" value="P-loop containing nucleoside triphosphate hydrolases"/>
    <property type="match status" value="1"/>
</dbReference>
<dbReference type="GO" id="GO:0022857">
    <property type="term" value="F:transmembrane transporter activity"/>
    <property type="evidence" value="ECO:0007669"/>
    <property type="project" value="UniProtKB-ARBA"/>
</dbReference>
<dbReference type="EMBL" id="FUWX01000008">
    <property type="protein sequence ID" value="SJZ65018.1"/>
    <property type="molecule type" value="Genomic_DNA"/>
</dbReference>
<dbReference type="InterPro" id="IPR027417">
    <property type="entry name" value="P-loop_NTPase"/>
</dbReference>
<evidence type="ECO:0000256" key="3">
    <source>
        <dbReference type="ARBA" id="ARBA00022741"/>
    </source>
</evidence>
<dbReference type="PROSITE" id="PS50893">
    <property type="entry name" value="ABC_TRANSPORTER_2"/>
    <property type="match status" value="1"/>
</dbReference>
<name>A0A1T4ME14_9FUSO</name>
<evidence type="ECO:0000313" key="6">
    <source>
        <dbReference type="EMBL" id="SJZ65018.1"/>
    </source>
</evidence>
<dbReference type="FunFam" id="3.40.50.300:FF:000032">
    <property type="entry name" value="Export ABC transporter ATP-binding protein"/>
    <property type="match status" value="1"/>
</dbReference>
<protein>
    <submittedName>
        <fullName evidence="6">Putative ABC transport system ATP-binding protein</fullName>
    </submittedName>
</protein>
<organism evidence="6 7">
    <name type="scientific">Cetobacterium ceti</name>
    <dbReference type="NCBI Taxonomy" id="180163"/>
    <lineage>
        <taxon>Bacteria</taxon>
        <taxon>Fusobacteriati</taxon>
        <taxon>Fusobacteriota</taxon>
        <taxon>Fusobacteriia</taxon>
        <taxon>Fusobacteriales</taxon>
        <taxon>Fusobacteriaceae</taxon>
        <taxon>Cetobacterium</taxon>
    </lineage>
</organism>
<dbReference type="STRING" id="180163.SAMN02745174_01171"/>
<dbReference type="InterPro" id="IPR017911">
    <property type="entry name" value="MacB-like_ATP-bd"/>
</dbReference>
<gene>
    <name evidence="6" type="ORF">SAMN02745174_01171</name>
</gene>
<keyword evidence="4 6" id="KW-0067">ATP-binding</keyword>
<dbReference type="AlphaFoldDB" id="A0A1T4ME14"/>
<accession>A0A1T4ME14</accession>
<keyword evidence="2" id="KW-0813">Transport</keyword>
<dbReference type="SMART" id="SM00382">
    <property type="entry name" value="AAA"/>
    <property type="match status" value="1"/>
</dbReference>
<dbReference type="Proteomes" id="UP000191153">
    <property type="component" value="Unassembled WGS sequence"/>
</dbReference>
<dbReference type="PROSITE" id="PS00211">
    <property type="entry name" value="ABC_TRANSPORTER_1"/>
    <property type="match status" value="1"/>
</dbReference>
<evidence type="ECO:0000256" key="2">
    <source>
        <dbReference type="ARBA" id="ARBA00022448"/>
    </source>
</evidence>
<dbReference type="PANTHER" id="PTHR42798">
    <property type="entry name" value="LIPOPROTEIN-RELEASING SYSTEM ATP-BINDING PROTEIN LOLD"/>
    <property type="match status" value="1"/>
</dbReference>
<keyword evidence="7" id="KW-1185">Reference proteome</keyword>
<proteinExistence type="inferred from homology"/>
<dbReference type="InterPro" id="IPR017871">
    <property type="entry name" value="ABC_transporter-like_CS"/>
</dbReference>
<dbReference type="OrthoDB" id="9802264at2"/>
<dbReference type="InterPro" id="IPR003593">
    <property type="entry name" value="AAA+_ATPase"/>
</dbReference>
<evidence type="ECO:0000313" key="7">
    <source>
        <dbReference type="Proteomes" id="UP000191153"/>
    </source>
</evidence>
<reference evidence="6 7" key="1">
    <citation type="submission" date="2017-02" db="EMBL/GenBank/DDBJ databases">
        <authorList>
            <person name="Peterson S.W."/>
        </authorList>
    </citation>
    <scope>NUCLEOTIDE SEQUENCE [LARGE SCALE GENOMIC DNA]</scope>
    <source>
        <strain evidence="6 7">ATCC 700028</strain>
    </source>
</reference>
<evidence type="ECO:0000259" key="5">
    <source>
        <dbReference type="PROSITE" id="PS50893"/>
    </source>
</evidence>
<dbReference type="PANTHER" id="PTHR42798:SF6">
    <property type="entry name" value="CELL DIVISION ATP-BINDING PROTEIN FTSE"/>
    <property type="match status" value="1"/>
</dbReference>
<evidence type="ECO:0000256" key="1">
    <source>
        <dbReference type="ARBA" id="ARBA00005417"/>
    </source>
</evidence>
<sequence length="225" mass="25411">MIKVENLNKYYINGNNKLHALKNINFFIDKGEFVGIMGSSGSGKSTLMNILGCLDHEFQGKYILDNIEINELYDETLSEIRNKKIGFIFQAFNLLPKLSALENVELPLIYRGIPKEERLLLAKEALLKVGLKDRINHKPNELSGGQKQRVAIARALVNNPSIILADEPTGNLDSSSEREIMNLLRELNDQGRTIVIVTHEPEIGRECKRVIKFKDGAIIEDVKKL</sequence>
<evidence type="ECO:0000256" key="4">
    <source>
        <dbReference type="ARBA" id="ARBA00022840"/>
    </source>
</evidence>
<dbReference type="Gene3D" id="3.40.50.300">
    <property type="entry name" value="P-loop containing nucleotide triphosphate hydrolases"/>
    <property type="match status" value="1"/>
</dbReference>
<comment type="similarity">
    <text evidence="1">Belongs to the ABC transporter superfamily.</text>
</comment>
<dbReference type="CDD" id="cd03255">
    <property type="entry name" value="ABC_MJ0796_LolCDE_FtsE"/>
    <property type="match status" value="1"/>
</dbReference>
<keyword evidence="3" id="KW-0547">Nucleotide-binding</keyword>
<dbReference type="Pfam" id="PF00005">
    <property type="entry name" value="ABC_tran"/>
    <property type="match status" value="1"/>
</dbReference>
<dbReference type="GO" id="GO:0005524">
    <property type="term" value="F:ATP binding"/>
    <property type="evidence" value="ECO:0007669"/>
    <property type="project" value="UniProtKB-KW"/>
</dbReference>
<dbReference type="RefSeq" id="WP_078693667.1">
    <property type="nucleotide sequence ID" value="NZ_FUWX01000008.1"/>
</dbReference>
<feature type="domain" description="ABC transporter" evidence="5">
    <location>
        <begin position="2"/>
        <end position="225"/>
    </location>
</feature>